<dbReference type="PANTHER" id="PTHR28158:SF1">
    <property type="entry name" value="SMALL RIBOSOMAL SUBUNIT PROTEIN MS45"/>
    <property type="match status" value="1"/>
</dbReference>
<accession>A0A9P9ACY1</accession>
<protein>
    <submittedName>
        <fullName evidence="1">Eukaryotic mitochondrial regulator protein-domain-containing protein</fullName>
    </submittedName>
</protein>
<proteinExistence type="predicted"/>
<gene>
    <name evidence="1" type="ORF">F5X68DRAFT_75964</name>
</gene>
<organism evidence="1 2">
    <name type="scientific">Plectosphaerella plurivora</name>
    <dbReference type="NCBI Taxonomy" id="936078"/>
    <lineage>
        <taxon>Eukaryota</taxon>
        <taxon>Fungi</taxon>
        <taxon>Dikarya</taxon>
        <taxon>Ascomycota</taxon>
        <taxon>Pezizomycotina</taxon>
        <taxon>Sordariomycetes</taxon>
        <taxon>Hypocreomycetidae</taxon>
        <taxon>Glomerellales</taxon>
        <taxon>Plectosphaerellaceae</taxon>
        <taxon>Plectosphaerella</taxon>
    </lineage>
</organism>
<dbReference type="OrthoDB" id="10052321at2759"/>
<dbReference type="GO" id="GO:0032543">
    <property type="term" value="P:mitochondrial translation"/>
    <property type="evidence" value="ECO:0007669"/>
    <property type="project" value="TreeGrafter"/>
</dbReference>
<sequence>MSSSRSASSVLAATTKRCAVPPPASSRLLPLQSTSCFSTTPQNQKTTLLRRRMYQWVSTRGQFYKEAPEYPAYLGAMPSQPFPWNPFFRSDRVLSPELKKTIYKRVNEEKWSLKAVSADMGIDIRRVAAVLRMEAIEKDWKAKGKQLATPYAKVLQNLLPQTKEGNQHEPTNELHVHKLSMQQLFVPVSESREFTRKDAAKAFHRDLLTPDARSPHPELIKMEKSIRKGVDRAEAVRQHRVSTKEREDAEATLREELRIHEENQMARIQTPRFEFRFRDVNVEVAGKDGRGRKAIGMRYGVPFNDRRKGAVKIPTTSGY</sequence>
<keyword evidence="2" id="KW-1185">Reference proteome</keyword>
<name>A0A9P9ACY1_9PEZI</name>
<evidence type="ECO:0000313" key="1">
    <source>
        <dbReference type="EMBL" id="KAH6688944.1"/>
    </source>
</evidence>
<dbReference type="GO" id="GO:0003735">
    <property type="term" value="F:structural constituent of ribosome"/>
    <property type="evidence" value="ECO:0007669"/>
    <property type="project" value="TreeGrafter"/>
</dbReference>
<evidence type="ECO:0000313" key="2">
    <source>
        <dbReference type="Proteomes" id="UP000770015"/>
    </source>
</evidence>
<dbReference type="PANTHER" id="PTHR28158">
    <property type="entry name" value="37S RIBOSOMAL PROTEIN S35, MITOCHONDRIAL"/>
    <property type="match status" value="1"/>
</dbReference>
<dbReference type="AlphaFoldDB" id="A0A9P9ACY1"/>
<dbReference type="GO" id="GO:0005763">
    <property type="term" value="C:mitochondrial small ribosomal subunit"/>
    <property type="evidence" value="ECO:0007669"/>
    <property type="project" value="TreeGrafter"/>
</dbReference>
<reference evidence="1" key="1">
    <citation type="journal article" date="2021" name="Nat. Commun.">
        <title>Genetic determinants of endophytism in the Arabidopsis root mycobiome.</title>
        <authorList>
            <person name="Mesny F."/>
            <person name="Miyauchi S."/>
            <person name="Thiergart T."/>
            <person name="Pickel B."/>
            <person name="Atanasova L."/>
            <person name="Karlsson M."/>
            <person name="Huettel B."/>
            <person name="Barry K.W."/>
            <person name="Haridas S."/>
            <person name="Chen C."/>
            <person name="Bauer D."/>
            <person name="Andreopoulos W."/>
            <person name="Pangilinan J."/>
            <person name="LaButti K."/>
            <person name="Riley R."/>
            <person name="Lipzen A."/>
            <person name="Clum A."/>
            <person name="Drula E."/>
            <person name="Henrissat B."/>
            <person name="Kohler A."/>
            <person name="Grigoriev I.V."/>
            <person name="Martin F.M."/>
            <person name="Hacquard S."/>
        </authorList>
    </citation>
    <scope>NUCLEOTIDE SEQUENCE</scope>
    <source>
        <strain evidence="1">MPI-SDFR-AT-0117</strain>
    </source>
</reference>
<dbReference type="Pfam" id="PF12298">
    <property type="entry name" value="Bot1p"/>
    <property type="match status" value="1"/>
</dbReference>
<comment type="caution">
    <text evidence="1">The sequence shown here is derived from an EMBL/GenBank/DDBJ whole genome shotgun (WGS) entry which is preliminary data.</text>
</comment>
<dbReference type="EMBL" id="JAGSXJ010000008">
    <property type="protein sequence ID" value="KAH6688944.1"/>
    <property type="molecule type" value="Genomic_DNA"/>
</dbReference>
<dbReference type="InterPro" id="IPR021036">
    <property type="entry name" value="Ribosomal_mS45"/>
</dbReference>
<dbReference type="Proteomes" id="UP000770015">
    <property type="component" value="Unassembled WGS sequence"/>
</dbReference>